<dbReference type="GO" id="GO:0007059">
    <property type="term" value="P:chromosome segregation"/>
    <property type="evidence" value="ECO:0007669"/>
    <property type="project" value="UniProtKB-KW"/>
</dbReference>
<dbReference type="GO" id="GO:0005819">
    <property type="term" value="C:spindle"/>
    <property type="evidence" value="ECO:0007669"/>
    <property type="project" value="UniProtKB-SubCell"/>
</dbReference>
<feature type="region of interest" description="Disordered" evidence="8">
    <location>
        <begin position="358"/>
        <end position="378"/>
    </location>
</feature>
<reference evidence="12 13" key="2">
    <citation type="submission" date="2025-04" db="UniProtKB">
        <authorList>
            <consortium name="RefSeq"/>
        </authorList>
    </citation>
    <scope>IDENTIFICATION</scope>
    <source>
        <tissue evidence="12 13">Whole body</tissue>
    </source>
</reference>
<evidence type="ECO:0000313" key="11">
    <source>
        <dbReference type="Proteomes" id="UP000694846"/>
    </source>
</evidence>
<evidence type="ECO:0000259" key="9">
    <source>
        <dbReference type="Pfam" id="PF03941"/>
    </source>
</evidence>
<evidence type="ECO:0000256" key="1">
    <source>
        <dbReference type="ARBA" id="ARBA00004123"/>
    </source>
</evidence>
<dbReference type="InterPro" id="IPR005635">
    <property type="entry name" value="Inner_centromere_prot_ARK-bd"/>
</dbReference>
<keyword evidence="5" id="KW-0159">Chromosome partition</keyword>
<evidence type="ECO:0000313" key="10">
    <source>
        <dbReference type="EMBL" id="MBY84072.1"/>
    </source>
</evidence>
<evidence type="ECO:0000256" key="8">
    <source>
        <dbReference type="SAM" id="MobiDB-lite"/>
    </source>
</evidence>
<gene>
    <name evidence="10" type="primary">incenp-a</name>
    <name evidence="12 13" type="synonym">LOC112684862</name>
    <name evidence="10" type="ORF">g.122751</name>
</gene>
<dbReference type="Proteomes" id="UP000694846">
    <property type="component" value="Unplaced"/>
</dbReference>
<sequence>MDPNSTNIFEIWKDFGKLTINGNKELHNTIQEQTLKLDVFYNNLLQSVIPKEVNYEPEKKMSKRQSKVQNGPIGDLFAAEPSFQQPALPPVRRTRRQASMLAVEKIKGGKESTAISCMPSTRNHSVIDLTAINCGPSTRASRARTLSTLINSPIANSTFVVDKKLMANIDQCASPQMFPSENEITYIKPAKPNTTYNKLPKSSTANTTKKNNNKICLIPEESPMNIENNCLNQQSSTKLDLKTKSEESQIKNKRREKLEDIDVNNIEEPPTHLTRTMKRKLQEENPNGAKKSNVKHVPLEQIVSTPLKTLDCLSQTPHQIRENEAEKRKEIFLKSKADQRKFDKQQIKVAKHKEEHLKLHQEKIKKKEEESKKRDEKLKEKELMMKKEALKKQKQTELRLAEINAKRLQAQEARLLKLQQIEMNQRKLKEDEMKKKTELKPVKSKSVHPKVVNSNLPVPSIPKGATLPKSKVEKTGININDYGLNDVSARDSSEDESGPKKPVPTWAKKENRKSVLELQSNVDLEERDLFFDCPKSMSLKEMFKGWKIRDKQRTSSAVWNTPLRYSEYIRTYN</sequence>
<organism evidence="10">
    <name type="scientific">Sipha flava</name>
    <name type="common">yellow sugarcane aphid</name>
    <dbReference type="NCBI Taxonomy" id="143950"/>
    <lineage>
        <taxon>Eukaryota</taxon>
        <taxon>Metazoa</taxon>
        <taxon>Ecdysozoa</taxon>
        <taxon>Arthropoda</taxon>
        <taxon>Hexapoda</taxon>
        <taxon>Insecta</taxon>
        <taxon>Pterygota</taxon>
        <taxon>Neoptera</taxon>
        <taxon>Paraneoptera</taxon>
        <taxon>Hemiptera</taxon>
        <taxon>Sternorrhyncha</taxon>
        <taxon>Aphidomorpha</taxon>
        <taxon>Aphidoidea</taxon>
        <taxon>Aphididae</taxon>
        <taxon>Sipha</taxon>
    </lineage>
</organism>
<dbReference type="PANTHER" id="PTHR13142">
    <property type="entry name" value="INNER CENTROMERE PROTEIN"/>
    <property type="match status" value="1"/>
</dbReference>
<dbReference type="RefSeq" id="XP_025412366.1">
    <property type="nucleotide sequence ID" value="XM_025556581.1"/>
</dbReference>
<comment type="similarity">
    <text evidence="3">Belongs to the INCENP family.</text>
</comment>
<name>A0A2S2R410_9HEMI</name>
<dbReference type="PANTHER" id="PTHR13142:SF1">
    <property type="entry name" value="INNER CENTROMERE PROTEIN"/>
    <property type="match status" value="1"/>
</dbReference>
<dbReference type="GO" id="GO:0005634">
    <property type="term" value="C:nucleus"/>
    <property type="evidence" value="ECO:0007669"/>
    <property type="project" value="UniProtKB-SubCell"/>
</dbReference>
<comment type="subcellular location">
    <subcellularLocation>
        <location evidence="2">Cytoplasm</location>
        <location evidence="2">Cytoskeleton</location>
        <location evidence="2">Spindle</location>
    </subcellularLocation>
    <subcellularLocation>
        <location evidence="1">Nucleus</location>
    </subcellularLocation>
</comment>
<reference evidence="10" key="1">
    <citation type="submission" date="2018-04" db="EMBL/GenBank/DDBJ databases">
        <title>Transcriptome assembly of Sipha flava.</title>
        <authorList>
            <person name="Scully E.D."/>
            <person name="Geib S.M."/>
            <person name="Palmer N.A."/>
            <person name="Koch K."/>
            <person name="Bradshaw J."/>
            <person name="Heng-Moss T."/>
            <person name="Sarath G."/>
        </authorList>
    </citation>
    <scope>NUCLEOTIDE SEQUENCE</scope>
</reference>
<evidence type="ECO:0000256" key="5">
    <source>
        <dbReference type="ARBA" id="ARBA00022829"/>
    </source>
</evidence>
<feature type="region of interest" description="Disordered" evidence="8">
    <location>
        <begin position="427"/>
        <end position="457"/>
    </location>
</feature>
<accession>A0A2S2R410</accession>
<evidence type="ECO:0000256" key="7">
    <source>
        <dbReference type="ARBA" id="ARBA00023242"/>
    </source>
</evidence>
<feature type="compositionally biased region" description="Basic and acidic residues" evidence="8">
    <location>
        <begin position="427"/>
        <end position="441"/>
    </location>
</feature>
<keyword evidence="11" id="KW-1185">Reference proteome</keyword>
<dbReference type="EMBL" id="GGMS01014869">
    <property type="protein sequence ID" value="MBY84072.1"/>
    <property type="molecule type" value="Transcribed_RNA"/>
</dbReference>
<protein>
    <submittedName>
        <fullName evidence="10 12 13">Inner centromere protein A</fullName>
    </submittedName>
</protein>
<dbReference type="OrthoDB" id="6123at2759"/>
<feature type="region of interest" description="Disordered" evidence="8">
    <location>
        <begin position="483"/>
        <end position="505"/>
    </location>
</feature>
<proteinExistence type="inferred from homology"/>
<evidence type="ECO:0000256" key="4">
    <source>
        <dbReference type="ARBA" id="ARBA00022490"/>
    </source>
</evidence>
<evidence type="ECO:0000256" key="6">
    <source>
        <dbReference type="ARBA" id="ARBA00023212"/>
    </source>
</evidence>
<evidence type="ECO:0000256" key="3">
    <source>
        <dbReference type="ARBA" id="ARBA00010042"/>
    </source>
</evidence>
<evidence type="ECO:0000313" key="13">
    <source>
        <dbReference type="RefSeq" id="XP_025412366.1"/>
    </source>
</evidence>
<dbReference type="Pfam" id="PF03941">
    <property type="entry name" value="INCENP_ARK-bind"/>
    <property type="match status" value="1"/>
</dbReference>
<evidence type="ECO:0000313" key="12">
    <source>
        <dbReference type="RefSeq" id="XP_025412359.1"/>
    </source>
</evidence>
<evidence type="ECO:0000256" key="2">
    <source>
        <dbReference type="ARBA" id="ARBA00004186"/>
    </source>
</evidence>
<feature type="domain" description="Inner centromere protein ARK-binding" evidence="9">
    <location>
        <begin position="491"/>
        <end position="543"/>
    </location>
</feature>
<dbReference type="RefSeq" id="XP_025412359.1">
    <property type="nucleotide sequence ID" value="XM_025556574.1"/>
</dbReference>
<dbReference type="AlphaFoldDB" id="A0A2S2R410"/>
<keyword evidence="6" id="KW-0206">Cytoskeleton</keyword>
<keyword evidence="7" id="KW-0539">Nucleus</keyword>
<keyword evidence="4" id="KW-0963">Cytoplasm</keyword>